<dbReference type="Pfam" id="PF13489">
    <property type="entry name" value="Methyltransf_23"/>
    <property type="match status" value="1"/>
</dbReference>
<keyword evidence="1" id="KW-0489">Methyltransferase</keyword>
<dbReference type="OrthoDB" id="9791944at2"/>
<dbReference type="STRING" id="260552.Mag101_06875"/>
<name>A0A1Q2M4C0_9GAMM</name>
<dbReference type="GO" id="GO:0032259">
    <property type="term" value="P:methylation"/>
    <property type="evidence" value="ECO:0007669"/>
    <property type="project" value="UniProtKB-KW"/>
</dbReference>
<dbReference type="RefSeq" id="WP_077402604.1">
    <property type="nucleotide sequence ID" value="NZ_CP019650.1"/>
</dbReference>
<dbReference type="SUPFAM" id="SSF53335">
    <property type="entry name" value="S-adenosyl-L-methionine-dependent methyltransferases"/>
    <property type="match status" value="1"/>
</dbReference>
<evidence type="ECO:0000313" key="1">
    <source>
        <dbReference type="EMBL" id="AQQ67388.1"/>
    </source>
</evidence>
<dbReference type="KEGG" id="maga:Mag101_06875"/>
<dbReference type="AlphaFoldDB" id="A0A1Q2M4C0"/>
<gene>
    <name evidence="1" type="ORF">Mag101_06875</name>
</gene>
<reference evidence="1" key="1">
    <citation type="submission" date="2017-02" db="EMBL/GenBank/DDBJ databases">
        <title>Genome of Microbulbifer agarilyticus GP101.</title>
        <authorList>
            <person name="Jung J."/>
            <person name="Bae S.S."/>
            <person name="Baek K."/>
        </authorList>
    </citation>
    <scope>NUCLEOTIDE SEQUENCE [LARGE SCALE GENOMIC DNA]</scope>
    <source>
        <strain evidence="1">GP101</strain>
    </source>
</reference>
<dbReference type="Gene3D" id="3.40.50.150">
    <property type="entry name" value="Vaccinia Virus protein VP39"/>
    <property type="match status" value="2"/>
</dbReference>
<dbReference type="InterPro" id="IPR029063">
    <property type="entry name" value="SAM-dependent_MTases_sf"/>
</dbReference>
<protein>
    <submittedName>
        <fullName evidence="1">Methyltransferase</fullName>
    </submittedName>
</protein>
<dbReference type="EMBL" id="CP019650">
    <property type="protein sequence ID" value="AQQ67388.1"/>
    <property type="molecule type" value="Genomic_DNA"/>
</dbReference>
<proteinExistence type="predicted"/>
<sequence length="227" mass="25904">MTESEVNQSQQESIESCPLCRHRAAQPFLYHQDKQRAYYQCGECALVYVPRRYHLSAAEEKTYYDLHENHLQDPGYEKFLSRCADPLLARLPAGAHGLDFGCGPAPLLANMLQRSGHPTATYDLYYRPDISVLEQSYDFVVSTEVVEHLSEPGNVIASLWQRLNRGGVLALMTKLVASPERFASWHYIRDPTHIVFFSAPTFSWLARKLNAELEIVGADVIFLQRRD</sequence>
<dbReference type="Proteomes" id="UP000188219">
    <property type="component" value="Chromosome"/>
</dbReference>
<keyword evidence="2" id="KW-1185">Reference proteome</keyword>
<accession>A0A1Q2M4C0</accession>
<keyword evidence="1" id="KW-0808">Transferase</keyword>
<dbReference type="GO" id="GO:0008168">
    <property type="term" value="F:methyltransferase activity"/>
    <property type="evidence" value="ECO:0007669"/>
    <property type="project" value="UniProtKB-KW"/>
</dbReference>
<organism evidence="1 2">
    <name type="scientific">Microbulbifer agarilyticus</name>
    <dbReference type="NCBI Taxonomy" id="260552"/>
    <lineage>
        <taxon>Bacteria</taxon>
        <taxon>Pseudomonadati</taxon>
        <taxon>Pseudomonadota</taxon>
        <taxon>Gammaproteobacteria</taxon>
        <taxon>Cellvibrionales</taxon>
        <taxon>Microbulbiferaceae</taxon>
        <taxon>Microbulbifer</taxon>
    </lineage>
</organism>
<evidence type="ECO:0000313" key="2">
    <source>
        <dbReference type="Proteomes" id="UP000188219"/>
    </source>
</evidence>